<dbReference type="InterPro" id="IPR045337">
    <property type="entry name" value="MmgE_PrpD_C"/>
</dbReference>
<dbReference type="InterPro" id="IPR036148">
    <property type="entry name" value="MmgE/PrpD_sf"/>
</dbReference>
<dbReference type="RefSeq" id="WP_048444378.1">
    <property type="nucleotide sequence ID" value="NZ_LABY01000073.1"/>
</dbReference>
<dbReference type="InterPro" id="IPR042188">
    <property type="entry name" value="MmgE/PrpD_sf_2"/>
</dbReference>
<gene>
    <name evidence="4" type="ORF">VQ02_11755</name>
</gene>
<dbReference type="EMBL" id="LABY01000073">
    <property type="protein sequence ID" value="KMO38401.1"/>
    <property type="molecule type" value="Genomic_DNA"/>
</dbReference>
<dbReference type="InterPro" id="IPR045336">
    <property type="entry name" value="MmgE_PrpD_N"/>
</dbReference>
<evidence type="ECO:0000256" key="1">
    <source>
        <dbReference type="ARBA" id="ARBA00006174"/>
    </source>
</evidence>
<evidence type="ECO:0000313" key="4">
    <source>
        <dbReference type="EMBL" id="KMO38401.1"/>
    </source>
</evidence>
<name>A0A0J6VH53_9HYPH</name>
<dbReference type="PATRIC" id="fig|298794.3.peg.7045"/>
<dbReference type="Pfam" id="PF19305">
    <property type="entry name" value="MmgE_PrpD_C"/>
    <property type="match status" value="1"/>
</dbReference>
<dbReference type="SUPFAM" id="SSF103378">
    <property type="entry name" value="2-methylcitrate dehydratase PrpD"/>
    <property type="match status" value="1"/>
</dbReference>
<organism evidence="4 5">
    <name type="scientific">Methylobacterium variabile</name>
    <dbReference type="NCBI Taxonomy" id="298794"/>
    <lineage>
        <taxon>Bacteria</taxon>
        <taxon>Pseudomonadati</taxon>
        <taxon>Pseudomonadota</taxon>
        <taxon>Alphaproteobacteria</taxon>
        <taxon>Hyphomicrobiales</taxon>
        <taxon>Methylobacteriaceae</taxon>
        <taxon>Methylobacterium</taxon>
    </lineage>
</organism>
<dbReference type="Proteomes" id="UP000035955">
    <property type="component" value="Unassembled WGS sequence"/>
</dbReference>
<comment type="caution">
    <text evidence="4">The sequence shown here is derived from an EMBL/GenBank/DDBJ whole genome shotgun (WGS) entry which is preliminary data.</text>
</comment>
<dbReference type="PANTHER" id="PTHR16943:SF8">
    <property type="entry name" value="2-METHYLCITRATE DEHYDRATASE"/>
    <property type="match status" value="1"/>
</dbReference>
<accession>A0A0J6VH53</accession>
<dbReference type="InterPro" id="IPR005656">
    <property type="entry name" value="MmgE_PrpD"/>
</dbReference>
<feature type="domain" description="MmgE/PrpD N-terminal" evidence="2">
    <location>
        <begin position="8"/>
        <end position="242"/>
    </location>
</feature>
<evidence type="ECO:0000313" key="5">
    <source>
        <dbReference type="Proteomes" id="UP000035955"/>
    </source>
</evidence>
<keyword evidence="5" id="KW-1185">Reference proteome</keyword>
<evidence type="ECO:0008006" key="6">
    <source>
        <dbReference type="Google" id="ProtNLM"/>
    </source>
</evidence>
<sequence>MDSVTRKAADFVARFDGAGAPARARHAARIGFVDCVGVMLAGAGEPAVRLAATIASPVPGSNEAPVAVDGQSYGAAEAAFVNGVAAHVLDFDDVALAGHPSTVLVPAILAEAHALSASGEAAIDAYLVGYELWAHLAELEPGHLHDRGFHPTAVMGTLACAAAAARLRRLGPEETAHALAIAASLAAGLVANFGSMTKSLHAGRTAQSGIQAARLASVGYTGSLDALEHRTGFLRAFSPSGAPDLDPAAFRIGEEWLVERFGVNIKRYPTCYATHRAIDAMIDLASEHDLASEAVETIHVHTGATQRLMLRNTRPRTGLEAKFSMEFAMASALLARRVGLAELTDGFVGRPDIQAMLERVDVTASEESAGTDMPMAPHDLVWVTLKDGTVHRHAPVEHARGSWQRQLEREELEAKFRDCAEIRLPPERAARLFATLWDIEAIGDLRDLTLN</sequence>
<feature type="domain" description="MmgE/PrpD C-terminal" evidence="3">
    <location>
        <begin position="268"/>
        <end position="437"/>
    </location>
</feature>
<protein>
    <recommendedName>
        <fullName evidence="6">MmgE/PrpD family protein</fullName>
    </recommendedName>
</protein>
<dbReference type="Gene3D" id="1.10.4100.10">
    <property type="entry name" value="2-methylcitrate dehydratase PrpD"/>
    <property type="match status" value="1"/>
</dbReference>
<dbReference type="OrthoDB" id="9795089at2"/>
<evidence type="ECO:0000259" key="3">
    <source>
        <dbReference type="Pfam" id="PF19305"/>
    </source>
</evidence>
<evidence type="ECO:0000259" key="2">
    <source>
        <dbReference type="Pfam" id="PF03972"/>
    </source>
</evidence>
<dbReference type="Gene3D" id="3.30.1330.120">
    <property type="entry name" value="2-methylcitrate dehydratase PrpD"/>
    <property type="match status" value="1"/>
</dbReference>
<dbReference type="GO" id="GO:0016829">
    <property type="term" value="F:lyase activity"/>
    <property type="evidence" value="ECO:0007669"/>
    <property type="project" value="InterPro"/>
</dbReference>
<reference evidence="4 5" key="1">
    <citation type="submission" date="2015-03" db="EMBL/GenBank/DDBJ databases">
        <title>Genome sequencing of Methylobacterium variabile DSM 16961.</title>
        <authorList>
            <person name="Chaudhry V."/>
            <person name="Patil P.B."/>
        </authorList>
    </citation>
    <scope>NUCLEOTIDE SEQUENCE [LARGE SCALE GENOMIC DNA]</scope>
    <source>
        <strain evidence="4 5">DSM 16961</strain>
    </source>
</reference>
<comment type="similarity">
    <text evidence="1">Belongs to the PrpD family.</text>
</comment>
<dbReference type="AlphaFoldDB" id="A0A0J6VH53"/>
<dbReference type="PANTHER" id="PTHR16943">
    <property type="entry name" value="2-METHYLCITRATE DEHYDRATASE-RELATED"/>
    <property type="match status" value="1"/>
</dbReference>
<dbReference type="Pfam" id="PF03972">
    <property type="entry name" value="MmgE_PrpD_N"/>
    <property type="match status" value="1"/>
</dbReference>
<dbReference type="InterPro" id="IPR042183">
    <property type="entry name" value="MmgE/PrpD_sf_1"/>
</dbReference>
<proteinExistence type="inferred from homology"/>